<evidence type="ECO:0000256" key="1">
    <source>
        <dbReference type="ARBA" id="ARBA00023015"/>
    </source>
</evidence>
<dbReference type="Pfam" id="PF02365">
    <property type="entry name" value="NAM"/>
    <property type="match status" value="1"/>
</dbReference>
<keyword evidence="4" id="KW-0539">Nucleus</keyword>
<dbReference type="GO" id="GO:0003677">
    <property type="term" value="F:DNA binding"/>
    <property type="evidence" value="ECO:0007669"/>
    <property type="project" value="UniProtKB-KW"/>
</dbReference>
<reference evidence="7 8" key="1">
    <citation type="journal article" date="2017" name="Nat. Commun.">
        <title>Genome assembly with in vitro proximity ligation data and whole-genome triplication in lettuce.</title>
        <authorList>
            <person name="Reyes-Chin-Wo S."/>
            <person name="Wang Z."/>
            <person name="Yang X."/>
            <person name="Kozik A."/>
            <person name="Arikit S."/>
            <person name="Song C."/>
            <person name="Xia L."/>
            <person name="Froenicke L."/>
            <person name="Lavelle D.O."/>
            <person name="Truco M.J."/>
            <person name="Xia R."/>
            <person name="Zhu S."/>
            <person name="Xu C."/>
            <person name="Xu H."/>
            <person name="Xu X."/>
            <person name="Cox K."/>
            <person name="Korf I."/>
            <person name="Meyers B.C."/>
            <person name="Michelmore R.W."/>
        </authorList>
    </citation>
    <scope>NUCLEOTIDE SEQUENCE [LARGE SCALE GENOMIC DNA]</scope>
    <source>
        <strain evidence="8">cv. Salinas</strain>
        <tissue evidence="7">Seedlings</tissue>
    </source>
</reference>
<dbReference type="Gene3D" id="2.170.150.80">
    <property type="entry name" value="NAC domain"/>
    <property type="match status" value="1"/>
</dbReference>
<dbReference type="SUPFAM" id="SSF101941">
    <property type="entry name" value="NAC domain"/>
    <property type="match status" value="1"/>
</dbReference>
<dbReference type="PANTHER" id="PTHR31719">
    <property type="entry name" value="NAC TRANSCRIPTION FACTOR 56"/>
    <property type="match status" value="1"/>
</dbReference>
<protein>
    <recommendedName>
        <fullName evidence="6">NAC domain-containing protein</fullName>
    </recommendedName>
</protein>
<dbReference type="PANTHER" id="PTHR31719:SF182">
    <property type="entry name" value="XYLEM NAC DOMAIN 1-RELATED"/>
    <property type="match status" value="1"/>
</dbReference>
<feature type="compositionally biased region" description="Low complexity" evidence="5">
    <location>
        <begin position="130"/>
        <end position="143"/>
    </location>
</feature>
<proteinExistence type="predicted"/>
<organism evidence="7 8">
    <name type="scientific">Lactuca sativa</name>
    <name type="common">Garden lettuce</name>
    <dbReference type="NCBI Taxonomy" id="4236"/>
    <lineage>
        <taxon>Eukaryota</taxon>
        <taxon>Viridiplantae</taxon>
        <taxon>Streptophyta</taxon>
        <taxon>Embryophyta</taxon>
        <taxon>Tracheophyta</taxon>
        <taxon>Spermatophyta</taxon>
        <taxon>Magnoliopsida</taxon>
        <taxon>eudicotyledons</taxon>
        <taxon>Gunneridae</taxon>
        <taxon>Pentapetalae</taxon>
        <taxon>asterids</taxon>
        <taxon>campanulids</taxon>
        <taxon>Asterales</taxon>
        <taxon>Asteraceae</taxon>
        <taxon>Cichorioideae</taxon>
        <taxon>Cichorieae</taxon>
        <taxon>Lactucinae</taxon>
        <taxon>Lactuca</taxon>
    </lineage>
</organism>
<evidence type="ECO:0000256" key="5">
    <source>
        <dbReference type="SAM" id="MobiDB-lite"/>
    </source>
</evidence>
<dbReference type="Gramene" id="rna-gnl|WGS:NBSK|LSAT_5X106180_mrna">
    <property type="protein sequence ID" value="cds-PLY71427.1"/>
    <property type="gene ID" value="gene-LSAT_5X106180"/>
</dbReference>
<keyword evidence="3" id="KW-0804">Transcription</keyword>
<keyword evidence="8" id="KW-1185">Reference proteome</keyword>
<accession>A0A9R1XBF4</accession>
<dbReference type="PROSITE" id="PS51005">
    <property type="entry name" value="NAC"/>
    <property type="match status" value="1"/>
</dbReference>
<comment type="caution">
    <text evidence="7">The sequence shown here is derived from an EMBL/GenBank/DDBJ whole genome shotgun (WGS) entry which is preliminary data.</text>
</comment>
<feature type="region of interest" description="Disordered" evidence="5">
    <location>
        <begin position="130"/>
        <end position="150"/>
    </location>
</feature>
<evidence type="ECO:0000256" key="4">
    <source>
        <dbReference type="ARBA" id="ARBA00023242"/>
    </source>
</evidence>
<sequence length="200" mass="22952">MGDSNNVNLPPGFRFCPTDEELVVHFLQRKASLLPYHPDIIPDLDLYPYDPWDLDGKAMVEGKKWYYYSRRTQNRITTNGYWKAWDCDEQIISSSSSKRVGVKKYYVFHIGEAPEGVKTNWIMQEFRLSDASNSSGSSSSSSGRSKRKGHSKVDSSKWVICRVFDHSYDSDDDNENGTELSCLDEVFLSLDDFDDISYPN</sequence>
<dbReference type="AlphaFoldDB" id="A0A9R1XBF4"/>
<keyword evidence="1" id="KW-0805">Transcription regulation</keyword>
<dbReference type="EMBL" id="NBSK02000005">
    <property type="protein sequence ID" value="KAJ0206139.1"/>
    <property type="molecule type" value="Genomic_DNA"/>
</dbReference>
<dbReference type="GO" id="GO:0048731">
    <property type="term" value="P:system development"/>
    <property type="evidence" value="ECO:0000318"/>
    <property type="project" value="GO_Central"/>
</dbReference>
<dbReference type="Proteomes" id="UP000235145">
    <property type="component" value="Unassembled WGS sequence"/>
</dbReference>
<evidence type="ECO:0000259" key="6">
    <source>
        <dbReference type="PROSITE" id="PS51005"/>
    </source>
</evidence>
<name>A0A9R1XBF4_LACSA</name>
<feature type="domain" description="NAC" evidence="6">
    <location>
        <begin position="9"/>
        <end position="166"/>
    </location>
</feature>
<evidence type="ECO:0000313" key="8">
    <source>
        <dbReference type="Proteomes" id="UP000235145"/>
    </source>
</evidence>
<evidence type="ECO:0000313" key="7">
    <source>
        <dbReference type="EMBL" id="KAJ0206139.1"/>
    </source>
</evidence>
<dbReference type="InterPro" id="IPR003441">
    <property type="entry name" value="NAC-dom"/>
</dbReference>
<dbReference type="InterPro" id="IPR036093">
    <property type="entry name" value="NAC_dom_sf"/>
</dbReference>
<evidence type="ECO:0000256" key="2">
    <source>
        <dbReference type="ARBA" id="ARBA00023125"/>
    </source>
</evidence>
<gene>
    <name evidence="7" type="ORF">LSAT_V11C500267030</name>
</gene>
<dbReference type="OrthoDB" id="1877845at2759"/>
<evidence type="ECO:0000256" key="3">
    <source>
        <dbReference type="ARBA" id="ARBA00023163"/>
    </source>
</evidence>
<dbReference type="GO" id="GO:0006355">
    <property type="term" value="P:regulation of DNA-templated transcription"/>
    <property type="evidence" value="ECO:0007669"/>
    <property type="project" value="InterPro"/>
</dbReference>
<keyword evidence="2" id="KW-0238">DNA-binding</keyword>
<dbReference type="FunFam" id="2.170.150.80:FF:000014">
    <property type="entry name" value="NAC domain-containing protein 104"/>
    <property type="match status" value="1"/>
</dbReference>